<gene>
    <name evidence="2" type="ORF">ACFSAU_12170</name>
</gene>
<feature type="transmembrane region" description="Helical" evidence="1">
    <location>
        <begin position="213"/>
        <end position="233"/>
    </location>
</feature>
<name>A0ABD6BUF6_9EURY</name>
<dbReference type="AlphaFoldDB" id="A0ABD6BUF6"/>
<evidence type="ECO:0000256" key="1">
    <source>
        <dbReference type="SAM" id="Phobius"/>
    </source>
</evidence>
<dbReference type="InterPro" id="IPR002749">
    <property type="entry name" value="DUF63"/>
</dbReference>
<feature type="transmembrane region" description="Helical" evidence="1">
    <location>
        <begin position="12"/>
        <end position="30"/>
    </location>
</feature>
<feature type="transmembrane region" description="Helical" evidence="1">
    <location>
        <begin position="103"/>
        <end position="121"/>
    </location>
</feature>
<accession>A0ABD6BUF6</accession>
<feature type="transmembrane region" description="Helical" evidence="1">
    <location>
        <begin position="245"/>
        <end position="267"/>
    </location>
</feature>
<feature type="transmembrane region" description="Helical" evidence="1">
    <location>
        <begin position="127"/>
        <end position="151"/>
    </location>
</feature>
<keyword evidence="1" id="KW-0812">Transmembrane</keyword>
<feature type="transmembrane region" description="Helical" evidence="1">
    <location>
        <begin position="163"/>
        <end position="183"/>
    </location>
</feature>
<feature type="transmembrane region" description="Helical" evidence="1">
    <location>
        <begin position="42"/>
        <end position="64"/>
    </location>
</feature>
<evidence type="ECO:0000313" key="2">
    <source>
        <dbReference type="EMBL" id="MFD1568247.1"/>
    </source>
</evidence>
<keyword evidence="3" id="KW-1185">Reference proteome</keyword>
<proteinExistence type="predicted"/>
<comment type="caution">
    <text evidence="2">The sequence shown here is derived from an EMBL/GenBank/DDBJ whole genome shotgun (WGS) entry which is preliminary data.</text>
</comment>
<keyword evidence="1" id="KW-1133">Transmembrane helix</keyword>
<organism evidence="2 3">
    <name type="scientific">Halolamina litorea</name>
    <dbReference type="NCBI Taxonomy" id="1515593"/>
    <lineage>
        <taxon>Archaea</taxon>
        <taxon>Methanobacteriati</taxon>
        <taxon>Methanobacteriota</taxon>
        <taxon>Stenosarchaea group</taxon>
        <taxon>Halobacteria</taxon>
        <taxon>Halobacteriales</taxon>
        <taxon>Haloferacaceae</taxon>
    </lineage>
</organism>
<reference evidence="2 3" key="1">
    <citation type="journal article" date="2019" name="Int. J. Syst. Evol. Microbiol.">
        <title>The Global Catalogue of Microorganisms (GCM) 10K type strain sequencing project: providing services to taxonomists for standard genome sequencing and annotation.</title>
        <authorList>
            <consortium name="The Broad Institute Genomics Platform"/>
            <consortium name="The Broad Institute Genome Sequencing Center for Infectious Disease"/>
            <person name="Wu L."/>
            <person name="Ma J."/>
        </authorList>
    </citation>
    <scope>NUCLEOTIDE SEQUENCE [LARGE SCALE GENOMIC DNA]</scope>
    <source>
        <strain evidence="2 3">CGMCC 1.12859</strain>
    </source>
</reference>
<feature type="transmembrane region" description="Helical" evidence="1">
    <location>
        <begin position="76"/>
        <end position="96"/>
    </location>
</feature>
<dbReference type="PANTHER" id="PTHR40700">
    <property type="entry name" value="HYPOTHETICAL MEMBRANE PROTEIN, CONSERVED, DUF63 FAMILY"/>
    <property type="match status" value="1"/>
</dbReference>
<dbReference type="Proteomes" id="UP001597139">
    <property type="component" value="Unassembled WGS sequence"/>
</dbReference>
<sequence>MALLPAGFALPPLPYLLALVLAGGAVAVGLRRRDPAVTDRLVLALVPWMLAGAWLHVLHVVGAVPAVVDPLLGTPAAYVTTAVLAGAVWLAVAATGLPTERTFAGAGAVVAAGSLAVGLSWGRSEGVFAPAWPAVAAVLGVLLGLAVWAGVRRQYPEVADTGAAGVLAITAHSVDAVSTAVGIDLLGATERTPLSRAIIEIGAALPTAEFVGATWLFVVVKLALGAGITWLLAESVRASPREGRLLLAFVAAVGLGPGAHNLLLFTITG</sequence>
<dbReference type="Pfam" id="PF01889">
    <property type="entry name" value="DUF63"/>
    <property type="match status" value="1"/>
</dbReference>
<dbReference type="RefSeq" id="WP_267647747.1">
    <property type="nucleotide sequence ID" value="NZ_JANHGR010000002.1"/>
</dbReference>
<dbReference type="EMBL" id="JBHUCZ010000010">
    <property type="protein sequence ID" value="MFD1568247.1"/>
    <property type="molecule type" value="Genomic_DNA"/>
</dbReference>
<protein>
    <submittedName>
        <fullName evidence="2">DUF63 family protein</fullName>
    </submittedName>
</protein>
<evidence type="ECO:0000313" key="3">
    <source>
        <dbReference type="Proteomes" id="UP001597139"/>
    </source>
</evidence>
<keyword evidence="1" id="KW-0472">Membrane</keyword>
<dbReference type="PANTHER" id="PTHR40700:SF1">
    <property type="entry name" value="DUF63 DOMAIN-CONTAINING PROTEIN"/>
    <property type="match status" value="1"/>
</dbReference>